<protein>
    <submittedName>
        <fullName evidence="2">Acetoacetate decarboxylase</fullName>
        <ecNumber evidence="2">4.1.1.4</ecNumber>
    </submittedName>
</protein>
<feature type="compositionally biased region" description="Polar residues" evidence="1">
    <location>
        <begin position="1"/>
        <end position="10"/>
    </location>
</feature>
<reference evidence="2 3" key="1">
    <citation type="submission" date="2020-08" db="EMBL/GenBank/DDBJ databases">
        <title>Sequencing the genomes of 1000 actinobacteria strains.</title>
        <authorList>
            <person name="Klenk H.-P."/>
        </authorList>
    </citation>
    <scope>NUCLEOTIDE SEQUENCE [LARGE SCALE GENOMIC DNA]</scope>
    <source>
        <strain evidence="2 3">DSM 45582</strain>
    </source>
</reference>
<evidence type="ECO:0000256" key="1">
    <source>
        <dbReference type="SAM" id="MobiDB-lite"/>
    </source>
</evidence>
<dbReference type="EMBL" id="JACHIV010000001">
    <property type="protein sequence ID" value="MBB5067707.1"/>
    <property type="molecule type" value="Genomic_DNA"/>
</dbReference>
<dbReference type="SUPFAM" id="SSF160104">
    <property type="entry name" value="Acetoacetate decarboxylase-like"/>
    <property type="match status" value="1"/>
</dbReference>
<dbReference type="Pfam" id="PF06314">
    <property type="entry name" value="ADC"/>
    <property type="match status" value="1"/>
</dbReference>
<sequence>MTAQSASKVQMSEEGVAPADARPEFTFEEAKGDLRRRQNPKADKYKNAKFLSATVPINREAADHVLPAGVKMDESSTATLFVVDYPWTNFNSTYHEAALFLNVKHGPFRAAHCPWIVVDDDTALIGGRDTLGFPKKIAEIEWSEQDDGVETVVRRRGVELIRMSGKFGEEVDSVPPIFNQPFRNVIGTVGLSVPRLVTFSTVDHPLEQRSADVDLTVGGSYTDPLDTLISGPPLNAHYRRVNMRVGKLPLPVGLVSPTFLLRMHPMRDS</sequence>
<keyword evidence="3" id="KW-1185">Reference proteome</keyword>
<evidence type="ECO:0000313" key="3">
    <source>
        <dbReference type="Proteomes" id="UP000580474"/>
    </source>
</evidence>
<dbReference type="EC" id="4.1.1.4" evidence="2"/>
<dbReference type="AlphaFoldDB" id="A0A840NHH2"/>
<name>A0A840NHH2_9PSEU</name>
<feature type="region of interest" description="Disordered" evidence="1">
    <location>
        <begin position="1"/>
        <end position="39"/>
    </location>
</feature>
<dbReference type="Gene3D" id="2.40.400.10">
    <property type="entry name" value="Acetoacetate decarboxylase-like"/>
    <property type="match status" value="1"/>
</dbReference>
<keyword evidence="2" id="KW-0456">Lyase</keyword>
<feature type="compositionally biased region" description="Basic and acidic residues" evidence="1">
    <location>
        <begin position="21"/>
        <end position="39"/>
    </location>
</feature>
<proteinExistence type="predicted"/>
<comment type="caution">
    <text evidence="2">The sequence shown here is derived from an EMBL/GenBank/DDBJ whole genome shotgun (WGS) entry which is preliminary data.</text>
</comment>
<gene>
    <name evidence="2" type="ORF">BJ969_000795</name>
</gene>
<dbReference type="RefSeq" id="WP_184477415.1">
    <property type="nucleotide sequence ID" value="NZ_JACHIV010000001.1"/>
</dbReference>
<dbReference type="InterPro" id="IPR023375">
    <property type="entry name" value="ADC_dom_sf"/>
</dbReference>
<organism evidence="2 3">
    <name type="scientific">Saccharopolyspora gloriosae</name>
    <dbReference type="NCBI Taxonomy" id="455344"/>
    <lineage>
        <taxon>Bacteria</taxon>
        <taxon>Bacillati</taxon>
        <taxon>Actinomycetota</taxon>
        <taxon>Actinomycetes</taxon>
        <taxon>Pseudonocardiales</taxon>
        <taxon>Pseudonocardiaceae</taxon>
        <taxon>Saccharopolyspora</taxon>
    </lineage>
</organism>
<dbReference type="Proteomes" id="UP000580474">
    <property type="component" value="Unassembled WGS sequence"/>
</dbReference>
<evidence type="ECO:0000313" key="2">
    <source>
        <dbReference type="EMBL" id="MBB5067707.1"/>
    </source>
</evidence>
<dbReference type="InterPro" id="IPR010451">
    <property type="entry name" value="Acetoacetate_decarboxylase"/>
</dbReference>
<dbReference type="GO" id="GO:0047602">
    <property type="term" value="F:acetoacetate decarboxylase activity"/>
    <property type="evidence" value="ECO:0007669"/>
    <property type="project" value="UniProtKB-EC"/>
</dbReference>
<accession>A0A840NHH2</accession>